<comment type="caution">
    <text evidence="2">The sequence shown here is derived from an EMBL/GenBank/DDBJ whole genome shotgun (WGS) entry which is preliminary data.</text>
</comment>
<protein>
    <submittedName>
        <fullName evidence="2">LmbE family N-acetylglucosaminyl deacetylase</fullName>
    </submittedName>
</protein>
<dbReference type="Gene3D" id="3.40.50.10320">
    <property type="entry name" value="LmbE-like"/>
    <property type="match status" value="1"/>
</dbReference>
<dbReference type="GO" id="GO:0016137">
    <property type="term" value="P:glycoside metabolic process"/>
    <property type="evidence" value="ECO:0007669"/>
    <property type="project" value="UniProtKB-ARBA"/>
</dbReference>
<evidence type="ECO:0000256" key="1">
    <source>
        <dbReference type="ARBA" id="ARBA00022833"/>
    </source>
</evidence>
<dbReference type="Proteomes" id="UP000530928">
    <property type="component" value="Unassembled WGS sequence"/>
</dbReference>
<dbReference type="EMBL" id="JACDUR010000006">
    <property type="protein sequence ID" value="MBA2894598.1"/>
    <property type="molecule type" value="Genomic_DNA"/>
</dbReference>
<name>A0A7W0CNS7_9ACTN</name>
<dbReference type="Pfam" id="PF02585">
    <property type="entry name" value="PIG-L"/>
    <property type="match status" value="1"/>
</dbReference>
<dbReference type="PANTHER" id="PTHR12993:SF11">
    <property type="entry name" value="N-ACETYLGLUCOSAMINYL-PHOSPHATIDYLINOSITOL DE-N-ACETYLASE"/>
    <property type="match status" value="1"/>
</dbReference>
<dbReference type="PANTHER" id="PTHR12993">
    <property type="entry name" value="N-ACETYLGLUCOSAMINYL-PHOSPHATIDYLINOSITOL DE-N-ACETYLASE-RELATED"/>
    <property type="match status" value="1"/>
</dbReference>
<dbReference type="GO" id="GO:0016811">
    <property type="term" value="F:hydrolase activity, acting on carbon-nitrogen (but not peptide) bonds, in linear amides"/>
    <property type="evidence" value="ECO:0007669"/>
    <property type="project" value="TreeGrafter"/>
</dbReference>
<sequence length="272" mass="30344">MKRTLRVIVIAAHPDEPEEYAGGTAALYARQGHAVKFMTLTNGSAGHHVLDAPTLVARRAREAALAADRLGVAQYEILDIDDGSLIPTLEVRQAVIRSIREWRADVVISFHADGGGHPDNRASGVAVRDALPFVVLGNILPTVAPLKRRPLHLQMVDYGTHDLHRHDLAIDIGQVLEDKLLGCDAHATQFYEFAPHSNGWGEEVPEDWAGRREFILKNWSEYFHADASMRESLTRWYGPDARAEFAETFHLARGNRSYSDEELRELVPMLGD</sequence>
<proteinExistence type="predicted"/>
<accession>A0A7W0CNS7</accession>
<dbReference type="SUPFAM" id="SSF102588">
    <property type="entry name" value="LmbE-like"/>
    <property type="match status" value="1"/>
</dbReference>
<dbReference type="InterPro" id="IPR003737">
    <property type="entry name" value="GlcNAc_PI_deacetylase-related"/>
</dbReference>
<dbReference type="InterPro" id="IPR024078">
    <property type="entry name" value="LmbE-like_dom_sf"/>
</dbReference>
<evidence type="ECO:0000313" key="2">
    <source>
        <dbReference type="EMBL" id="MBA2894598.1"/>
    </source>
</evidence>
<organism evidence="2 3">
    <name type="scientific">Nonomuraea soli</name>
    <dbReference type="NCBI Taxonomy" id="1032476"/>
    <lineage>
        <taxon>Bacteria</taxon>
        <taxon>Bacillati</taxon>
        <taxon>Actinomycetota</taxon>
        <taxon>Actinomycetes</taxon>
        <taxon>Streptosporangiales</taxon>
        <taxon>Streptosporangiaceae</taxon>
        <taxon>Nonomuraea</taxon>
    </lineage>
</organism>
<dbReference type="AlphaFoldDB" id="A0A7W0CNS7"/>
<gene>
    <name evidence="2" type="ORF">HNR30_005970</name>
</gene>
<evidence type="ECO:0000313" key="3">
    <source>
        <dbReference type="Proteomes" id="UP000530928"/>
    </source>
</evidence>
<keyword evidence="3" id="KW-1185">Reference proteome</keyword>
<dbReference type="RefSeq" id="WP_181613350.1">
    <property type="nucleotide sequence ID" value="NZ_BAABAM010000004.1"/>
</dbReference>
<reference evidence="2 3" key="1">
    <citation type="submission" date="2020-07" db="EMBL/GenBank/DDBJ databases">
        <title>Genomic Encyclopedia of Type Strains, Phase IV (KMG-IV): sequencing the most valuable type-strain genomes for metagenomic binning, comparative biology and taxonomic classification.</title>
        <authorList>
            <person name="Goeker M."/>
        </authorList>
    </citation>
    <scope>NUCLEOTIDE SEQUENCE [LARGE SCALE GENOMIC DNA]</scope>
    <source>
        <strain evidence="2 3">DSM 45533</strain>
    </source>
</reference>
<keyword evidence="1" id="KW-0862">Zinc</keyword>